<dbReference type="AlphaFoldDB" id="N4UW74"/>
<organism evidence="2 3">
    <name type="scientific">Fusarium oxysporum f. sp. cubense (strain race 1)</name>
    <name type="common">Panama disease fungus</name>
    <dbReference type="NCBI Taxonomy" id="1229664"/>
    <lineage>
        <taxon>Eukaryota</taxon>
        <taxon>Fungi</taxon>
        <taxon>Dikarya</taxon>
        <taxon>Ascomycota</taxon>
        <taxon>Pezizomycotina</taxon>
        <taxon>Sordariomycetes</taxon>
        <taxon>Hypocreomycetidae</taxon>
        <taxon>Hypocreales</taxon>
        <taxon>Nectriaceae</taxon>
        <taxon>Fusarium</taxon>
        <taxon>Fusarium oxysporum species complex</taxon>
    </lineage>
</organism>
<evidence type="ECO:0000313" key="3">
    <source>
        <dbReference type="Proteomes" id="UP000016928"/>
    </source>
</evidence>
<feature type="region of interest" description="Disordered" evidence="1">
    <location>
        <begin position="61"/>
        <end position="239"/>
    </location>
</feature>
<dbReference type="EMBL" id="KB729965">
    <property type="protein sequence ID" value="ENH75517.1"/>
    <property type="molecule type" value="Genomic_DNA"/>
</dbReference>
<evidence type="ECO:0000256" key="1">
    <source>
        <dbReference type="SAM" id="MobiDB-lite"/>
    </source>
</evidence>
<feature type="compositionally biased region" description="Low complexity" evidence="1">
    <location>
        <begin position="70"/>
        <end position="86"/>
    </location>
</feature>
<dbReference type="Proteomes" id="UP000016928">
    <property type="component" value="Unassembled WGS sequence"/>
</dbReference>
<feature type="compositionally biased region" description="Basic and acidic residues" evidence="1">
    <location>
        <begin position="188"/>
        <end position="220"/>
    </location>
</feature>
<name>N4UW74_FUSC1</name>
<gene>
    <name evidence="2" type="ORF">FOC1_g10005491</name>
</gene>
<proteinExistence type="predicted"/>
<accession>N4UW74</accession>
<feature type="compositionally biased region" description="Acidic residues" evidence="1">
    <location>
        <begin position="91"/>
        <end position="100"/>
    </location>
</feature>
<protein>
    <submittedName>
        <fullName evidence="2">Uncharacterized protein</fullName>
    </submittedName>
</protein>
<dbReference type="HOGENOM" id="CLU_1161173_0_0_1"/>
<reference evidence="3" key="2">
    <citation type="journal article" date="2014" name="PLoS ONE">
        <title>Genome and Transcriptome Analysis of the Fungal Pathogen Fusarium oxysporum f. sp. cubense Causing Banana Vascular Wilt Disease.</title>
        <authorList>
            <person name="Guo L."/>
            <person name="Han L."/>
            <person name="Yang L."/>
            <person name="Zeng H."/>
            <person name="Fan D."/>
            <person name="Zhu Y."/>
            <person name="Feng Y."/>
            <person name="Wang G."/>
            <person name="Peng C."/>
            <person name="Jiang X."/>
            <person name="Zhou D."/>
            <person name="Ni P."/>
            <person name="Liang C."/>
            <person name="Liu L."/>
            <person name="Wang J."/>
            <person name="Mao C."/>
            <person name="Fang X."/>
            <person name="Peng M."/>
            <person name="Huang J."/>
        </authorList>
    </citation>
    <scope>NUCLEOTIDE SEQUENCE [LARGE SCALE GENOMIC DNA]</scope>
    <source>
        <strain evidence="3">race 1</strain>
    </source>
</reference>
<evidence type="ECO:0000313" key="2">
    <source>
        <dbReference type="EMBL" id="ENH75517.1"/>
    </source>
</evidence>
<reference evidence="3" key="1">
    <citation type="submission" date="2012-09" db="EMBL/GenBank/DDBJ databases">
        <title>Genome sequencing and comparative transcriptomics of race 1 and race 4 of banana pathogen: Fusarium oxysporum f. sp. cubense.</title>
        <authorList>
            <person name="Fang X."/>
            <person name="Huang J."/>
        </authorList>
    </citation>
    <scope>NUCLEOTIDE SEQUENCE [LARGE SCALE GENOMIC DNA]</scope>
    <source>
        <strain evidence="3">race 1</strain>
    </source>
</reference>
<sequence length="239" mass="26662">MNKRLYPVIFFTLERRFPWECETGWAAAQDFRVFDGDNEDPQFKALVDHWLAREDRQTPDDELIGLKLMSPPLDRGSSSSSSSDPKSSPEEPPENGDIDEELRKAFVDLTECLSSDQGSSREESPDSDDDESDIGSASQRKDTETHHRHRNAPIPPDDGTPAGRPNPDEDEDSDIYCDDNVGPFLDKSPIKESDTASSRHDLEESSVRSRECSDPIDEKTAIPPSDDEYSLGGITVSTK</sequence>
<dbReference type="VEuPathDB" id="FungiDB:FOC1_g10005491"/>
<feature type="compositionally biased region" description="Acidic residues" evidence="1">
    <location>
        <begin position="168"/>
        <end position="177"/>
    </location>
</feature>
<dbReference type="STRING" id="1229664.N4UW74"/>